<keyword evidence="1" id="KW-0472">Membrane</keyword>
<feature type="transmembrane region" description="Helical" evidence="1">
    <location>
        <begin position="44"/>
        <end position="62"/>
    </location>
</feature>
<proteinExistence type="predicted"/>
<evidence type="ECO:0000313" key="2">
    <source>
        <dbReference type="EMBL" id="CUI25682.1"/>
    </source>
</evidence>
<dbReference type="AlphaFoldDB" id="A0A0M7BGD6"/>
<keyword evidence="1" id="KW-1133">Transmembrane helix</keyword>
<reference evidence="2" key="1">
    <citation type="journal article" date="2015" name="Chem. Sci.">
        <title>A genomic approach to deciphering the mechanism of thiotetronate antibiotics biosynthesis.</title>
        <authorList>
            <person name="Tao W."/>
            <person name="Yurkovich M.E."/>
            <person name="Wen S."/>
            <person name="Lebe K.E."/>
            <person name="Samborskyy M."/>
            <person name="Liu Y."/>
            <person name="Yang A."/>
            <person name="Liu Y."/>
            <person name="Ju Y."/>
            <person name="Deng Z."/>
            <person name="Tosin M."/>
            <person name="Sun Y."/>
            <person name="Leadlay P.F."/>
        </authorList>
    </citation>
    <scope>NUCLEOTIDE SEQUENCE</scope>
    <source>
        <strain evidence="2">Tu 3010</strain>
    </source>
</reference>
<feature type="transmembrane region" description="Helical" evidence="1">
    <location>
        <begin position="74"/>
        <end position="93"/>
    </location>
</feature>
<dbReference type="EMBL" id="LN879414">
    <property type="protein sequence ID" value="CUI25682.1"/>
    <property type="molecule type" value="Genomic_DNA"/>
</dbReference>
<feature type="transmembrane region" description="Helical" evidence="1">
    <location>
        <begin position="105"/>
        <end position="124"/>
    </location>
</feature>
<sequence length="131" mass="13822">MGKALAVTVVATAISHLLLSDGLSLSLWSQASANMGEAPASTGDQAFTAAILNTVLAMPLVLWIGMRLLRERRVYPMVLVGAVGWFITVGHGIDLIDDGIGTLLPLWSLAAFAAITCLSSLVLTPHPRTDR</sequence>
<name>A0A0M7BGD6_STROV</name>
<evidence type="ECO:0000256" key="1">
    <source>
        <dbReference type="SAM" id="Phobius"/>
    </source>
</evidence>
<accession>A0A0M7BGD6</accession>
<protein>
    <submittedName>
        <fullName evidence="2">Paraquat-inducible protein A</fullName>
    </submittedName>
</protein>
<keyword evidence="1" id="KW-0812">Transmembrane</keyword>
<organism evidence="2">
    <name type="scientific">Streptomyces olivaceus</name>
    <dbReference type="NCBI Taxonomy" id="47716"/>
    <lineage>
        <taxon>Bacteria</taxon>
        <taxon>Bacillati</taxon>
        <taxon>Actinomycetota</taxon>
        <taxon>Actinomycetes</taxon>
        <taxon>Kitasatosporales</taxon>
        <taxon>Streptomycetaceae</taxon>
        <taxon>Streptomyces</taxon>
    </lineage>
</organism>